<dbReference type="EMBL" id="PGOL01000872">
    <property type="protein sequence ID" value="PKI63720.1"/>
    <property type="molecule type" value="Genomic_DNA"/>
</dbReference>
<evidence type="ECO:0000313" key="2">
    <source>
        <dbReference type="Proteomes" id="UP000233551"/>
    </source>
</evidence>
<name>A0A2I0K6D3_PUNGR</name>
<gene>
    <name evidence="1" type="ORF">CRG98_015910</name>
</gene>
<dbReference type="Proteomes" id="UP000233551">
    <property type="component" value="Unassembled WGS sequence"/>
</dbReference>
<organism evidence="1 2">
    <name type="scientific">Punica granatum</name>
    <name type="common">Pomegranate</name>
    <dbReference type="NCBI Taxonomy" id="22663"/>
    <lineage>
        <taxon>Eukaryota</taxon>
        <taxon>Viridiplantae</taxon>
        <taxon>Streptophyta</taxon>
        <taxon>Embryophyta</taxon>
        <taxon>Tracheophyta</taxon>
        <taxon>Spermatophyta</taxon>
        <taxon>Magnoliopsida</taxon>
        <taxon>eudicotyledons</taxon>
        <taxon>Gunneridae</taxon>
        <taxon>Pentapetalae</taxon>
        <taxon>rosids</taxon>
        <taxon>malvids</taxon>
        <taxon>Myrtales</taxon>
        <taxon>Lythraceae</taxon>
        <taxon>Punica</taxon>
    </lineage>
</organism>
<reference evidence="1 2" key="1">
    <citation type="submission" date="2017-11" db="EMBL/GenBank/DDBJ databases">
        <title>De-novo sequencing of pomegranate (Punica granatum L.) genome.</title>
        <authorList>
            <person name="Akparov Z."/>
            <person name="Amiraslanov A."/>
            <person name="Hajiyeva S."/>
            <person name="Abbasov M."/>
            <person name="Kaur K."/>
            <person name="Hamwieh A."/>
            <person name="Solovyev V."/>
            <person name="Salamov A."/>
            <person name="Braich B."/>
            <person name="Kosarev P."/>
            <person name="Mahmoud A."/>
            <person name="Hajiyev E."/>
            <person name="Babayeva S."/>
            <person name="Izzatullayeva V."/>
            <person name="Mammadov A."/>
            <person name="Mammadov A."/>
            <person name="Sharifova S."/>
            <person name="Ojaghi J."/>
            <person name="Eynullazada K."/>
            <person name="Bayramov B."/>
            <person name="Abdulazimova A."/>
            <person name="Shahmuradov I."/>
        </authorList>
    </citation>
    <scope>NUCLEOTIDE SEQUENCE [LARGE SCALE GENOMIC DNA]</scope>
    <source>
        <strain evidence="2">cv. AG2017</strain>
        <tissue evidence="1">Leaf</tissue>
    </source>
</reference>
<keyword evidence="2" id="KW-1185">Reference proteome</keyword>
<feature type="non-terminal residue" evidence="1">
    <location>
        <position position="79"/>
    </location>
</feature>
<comment type="caution">
    <text evidence="1">The sequence shown here is derived from an EMBL/GenBank/DDBJ whole genome shotgun (WGS) entry which is preliminary data.</text>
</comment>
<accession>A0A2I0K6D3</accession>
<protein>
    <submittedName>
        <fullName evidence="1">Uncharacterized protein</fullName>
    </submittedName>
</protein>
<proteinExistence type="predicted"/>
<sequence length="79" mass="8537">MALSRLRNPVISRGVSIARARFLSSTAPSRFLSRSSNGRASPTVDRKVSRSSSFPISTGACDNLLKHKLQIGVRFFSAG</sequence>
<dbReference type="AlphaFoldDB" id="A0A2I0K6D3"/>
<evidence type="ECO:0000313" key="1">
    <source>
        <dbReference type="EMBL" id="PKI63720.1"/>
    </source>
</evidence>